<dbReference type="PANTHER" id="PTHR31297:SF34">
    <property type="entry name" value="GLUCAN 1,3-BETA-GLUCOSIDASE 2"/>
    <property type="match status" value="1"/>
</dbReference>
<feature type="transmembrane region" description="Helical" evidence="9">
    <location>
        <begin position="166"/>
        <end position="188"/>
    </location>
</feature>
<dbReference type="GO" id="GO:0004338">
    <property type="term" value="F:glucan exo-1,3-beta-glucosidase activity"/>
    <property type="evidence" value="ECO:0007669"/>
    <property type="project" value="UniProtKB-EC"/>
</dbReference>
<evidence type="ECO:0000256" key="5">
    <source>
        <dbReference type="ARBA" id="ARBA00023316"/>
    </source>
</evidence>
<feature type="compositionally biased region" description="Pro residues" evidence="8">
    <location>
        <begin position="15"/>
        <end position="34"/>
    </location>
</feature>
<keyword evidence="9" id="KW-0472">Membrane</keyword>
<protein>
    <recommendedName>
        <fullName evidence="7">glucan 1,3-beta-glucosidase</fullName>
        <ecNumber evidence="7">3.2.1.58</ecNumber>
    </recommendedName>
</protein>
<dbReference type="GO" id="GO:0071555">
    <property type="term" value="P:cell wall organization"/>
    <property type="evidence" value="ECO:0007669"/>
    <property type="project" value="UniProtKB-KW"/>
</dbReference>
<gene>
    <name evidence="10" type="ORF">RHTO0S_18e01992g</name>
</gene>
<dbReference type="GO" id="GO:0009986">
    <property type="term" value="C:cell surface"/>
    <property type="evidence" value="ECO:0007669"/>
    <property type="project" value="TreeGrafter"/>
</dbReference>
<accession>A0A061BKQ2</accession>
<feature type="region of interest" description="Disordered" evidence="8">
    <location>
        <begin position="214"/>
        <end position="250"/>
    </location>
</feature>
<reference evidence="10" key="1">
    <citation type="journal article" date="2014" name="Genome Announc.">
        <title>Draft genome sequence of Rhodosporidium toruloides CECT1137, an oleaginous yeast of biotechnological interest.</title>
        <authorList>
            <person name="Morin N."/>
            <person name="Calcas X."/>
            <person name="Devillers H."/>
            <person name="Durrens P."/>
            <person name="Sherman D.J."/>
            <person name="Nicaud J.-M."/>
            <person name="Neuveglise C."/>
        </authorList>
    </citation>
    <scope>NUCLEOTIDE SEQUENCE</scope>
    <source>
        <strain evidence="10">CECT1137</strain>
    </source>
</reference>
<keyword evidence="2" id="KW-0378">Hydrolase</keyword>
<keyword evidence="3" id="KW-0325">Glycoprotein</keyword>
<feature type="compositionally biased region" description="Polar residues" evidence="8">
    <location>
        <begin position="73"/>
        <end position="92"/>
    </location>
</feature>
<dbReference type="EC" id="3.2.1.58" evidence="7"/>
<keyword evidence="9" id="KW-1133">Transmembrane helix</keyword>
<dbReference type="SUPFAM" id="SSF51445">
    <property type="entry name" value="(Trans)glycosidases"/>
    <property type="match status" value="1"/>
</dbReference>
<organism evidence="10">
    <name type="scientific">Rhodotorula toruloides</name>
    <name type="common">Yeast</name>
    <name type="synonym">Rhodosporidium toruloides</name>
    <dbReference type="NCBI Taxonomy" id="5286"/>
    <lineage>
        <taxon>Eukaryota</taxon>
        <taxon>Fungi</taxon>
        <taxon>Dikarya</taxon>
        <taxon>Basidiomycota</taxon>
        <taxon>Pucciniomycotina</taxon>
        <taxon>Microbotryomycetes</taxon>
        <taxon>Sporidiobolales</taxon>
        <taxon>Sporidiobolaceae</taxon>
        <taxon>Rhodotorula</taxon>
    </lineage>
</organism>
<dbReference type="EMBL" id="LK052953">
    <property type="protein sequence ID" value="CDR48526.1"/>
    <property type="molecule type" value="Genomic_DNA"/>
</dbReference>
<feature type="region of interest" description="Disordered" evidence="8">
    <location>
        <begin position="122"/>
        <end position="157"/>
    </location>
</feature>
<dbReference type="PANTHER" id="PTHR31297">
    <property type="entry name" value="GLUCAN ENDO-1,6-BETA-GLUCOSIDASE B"/>
    <property type="match status" value="1"/>
</dbReference>
<evidence type="ECO:0000256" key="7">
    <source>
        <dbReference type="ARBA" id="ARBA00038929"/>
    </source>
</evidence>
<feature type="region of interest" description="Disordered" evidence="8">
    <location>
        <begin position="1"/>
        <end position="97"/>
    </location>
</feature>
<keyword evidence="5" id="KW-0961">Cell wall biogenesis/degradation</keyword>
<dbReference type="OrthoDB" id="62120at2759"/>
<dbReference type="Gene3D" id="3.20.20.80">
    <property type="entry name" value="Glycosidases"/>
    <property type="match status" value="1"/>
</dbReference>
<comment type="similarity">
    <text evidence="1">Belongs to the glycosyl hydrolase 5 (cellulase A) family.</text>
</comment>
<evidence type="ECO:0000256" key="6">
    <source>
        <dbReference type="ARBA" id="ARBA00036824"/>
    </source>
</evidence>
<evidence type="ECO:0000313" key="10">
    <source>
        <dbReference type="EMBL" id="CDR48526.1"/>
    </source>
</evidence>
<evidence type="ECO:0000256" key="8">
    <source>
        <dbReference type="SAM" id="MobiDB-lite"/>
    </source>
</evidence>
<evidence type="ECO:0000256" key="2">
    <source>
        <dbReference type="ARBA" id="ARBA00022801"/>
    </source>
</evidence>
<proteinExistence type="inferred from homology"/>
<dbReference type="InterPro" id="IPR017853">
    <property type="entry name" value="GH"/>
</dbReference>
<comment type="catalytic activity">
    <reaction evidence="6">
        <text>Successive hydrolysis of beta-D-glucose units from the non-reducing ends of (1-&gt;3)-beta-D-glucans, releasing alpha-glucose.</text>
        <dbReference type="EC" id="3.2.1.58"/>
    </reaction>
</comment>
<dbReference type="GO" id="GO:0009251">
    <property type="term" value="P:glucan catabolic process"/>
    <property type="evidence" value="ECO:0007669"/>
    <property type="project" value="TreeGrafter"/>
</dbReference>
<feature type="compositionally biased region" description="Polar residues" evidence="8">
    <location>
        <begin position="240"/>
        <end position="250"/>
    </location>
</feature>
<dbReference type="InterPro" id="IPR050386">
    <property type="entry name" value="Glycosyl_hydrolase_5"/>
</dbReference>
<keyword evidence="9" id="KW-0812">Transmembrane</keyword>
<feature type="region of interest" description="Disordered" evidence="8">
    <location>
        <begin position="740"/>
        <end position="764"/>
    </location>
</feature>
<name>A0A061BKQ2_RHOTO</name>
<evidence type="ECO:0000256" key="3">
    <source>
        <dbReference type="ARBA" id="ARBA00023180"/>
    </source>
</evidence>
<evidence type="ECO:0000256" key="4">
    <source>
        <dbReference type="ARBA" id="ARBA00023295"/>
    </source>
</evidence>
<dbReference type="AlphaFoldDB" id="A0A061BKQ2"/>
<keyword evidence="4" id="KW-0326">Glycosidase</keyword>
<evidence type="ECO:0000256" key="1">
    <source>
        <dbReference type="ARBA" id="ARBA00005641"/>
    </source>
</evidence>
<evidence type="ECO:0000256" key="9">
    <source>
        <dbReference type="SAM" id="Phobius"/>
    </source>
</evidence>
<dbReference type="GO" id="GO:0005576">
    <property type="term" value="C:extracellular region"/>
    <property type="evidence" value="ECO:0007669"/>
    <property type="project" value="TreeGrafter"/>
</dbReference>
<sequence length="891" mass="97129">MQPPSPPPHSRRLSTPPPPALPPKIAPPPPPAPPASHVAIPVTPTRSATHAVPVPTPPTPSTSTSRHRTNPSFSGPPQAQSRSTSIDLTPSRTYALAGTGDGGEYEAYEMGAVYGARGARERDLPNLPSSDDEEAEGLLGRTGGGRGQRGWFVNGKKSKRRRRKVSPMWICGGATALVLLGAAGWWLFAPLERPSLADKATEVGKAPVILHNTPSSATSPLPAPSVVDSSEWEGGLAPGSSGSETAQWQTGGDGDTVLMSNGSSFVYRNALGGTFTSDPFSLNARPQRHAKSLAEQWDWQYDRMHGVNLGGWLTPEPFITPALFEPFLNATYPAEDEWTLSEALIREGGEARLEEVLRRHYDTFITEIDFAEIASAGLNWVRLPVPYWAIKKWEGEPFLEKVAWEYVLKAVEWARKYGLRINFDLHSVPGSQNGWNHSGRLGPIGFLHSPSGISNAQRALDLIATIAEWSSRDGVKEVVGMLSIVNEPMLQVIGEGALRGFYLQAYETIRNITGYGSGPFLAFHDGFKGTRRWYHFLETPSPETVAAETPTTSGDFVGISGMDRVGLDSHRYLAFAEPDLRSVREQVMKPCLKWAPEFNKTMAYFGIAISGEFALAVNDCGRFLNNVFQGSRLEGTFPNASAPMYPPSVPIGTCERWEDYSTWTDDFKASLRDLALAQMDTFQNWFYWTWKTLPSTTHLPHLPANPLWSYSLGLQEGWIPTDPREAQGFCFAYEEQHPSTTGEAVKKRPIPGPTDGWKVGKPAEGETGMSYGRIERGLAADMHRAAWPPLEFDLPSADFNGGGLDVSTLPVYTRPPPSVGSTLALPGPVGSKKVDVAKALADGRLRSWVKPIEGCEYPDTWARDEVSADGGELWRVGMARPQCSVGGVGVA</sequence>